<dbReference type="SMART" id="SM00856">
    <property type="entry name" value="PMEI"/>
    <property type="match status" value="1"/>
</dbReference>
<feature type="compositionally biased region" description="Low complexity" evidence="18">
    <location>
        <begin position="633"/>
        <end position="649"/>
    </location>
</feature>
<evidence type="ECO:0000256" key="19">
    <source>
        <dbReference type="SAM" id="Phobius"/>
    </source>
</evidence>
<evidence type="ECO:0000256" key="13">
    <source>
        <dbReference type="ARBA" id="ARBA00023316"/>
    </source>
</evidence>
<keyword evidence="10 17" id="KW-0063">Aspartyl esterase</keyword>
<evidence type="ECO:0000259" key="20">
    <source>
        <dbReference type="SMART" id="SM00856"/>
    </source>
</evidence>
<protein>
    <recommendedName>
        <fullName evidence="5 17">Pectinesterase</fullName>
        <ecNumber evidence="5 17">3.1.1.11</ecNumber>
    </recommendedName>
</protein>
<dbReference type="InterPro" id="IPR000070">
    <property type="entry name" value="Pectinesterase_cat"/>
</dbReference>
<keyword evidence="19" id="KW-1133">Transmembrane helix</keyword>
<evidence type="ECO:0000256" key="5">
    <source>
        <dbReference type="ARBA" id="ARBA00013229"/>
    </source>
</evidence>
<comment type="similarity">
    <text evidence="3">In the N-terminal section; belongs to the PMEI family.</text>
</comment>
<feature type="domain" description="Pectinesterase inhibitor" evidence="20">
    <location>
        <begin position="45"/>
        <end position="197"/>
    </location>
</feature>
<feature type="compositionally biased region" description="Acidic residues" evidence="18">
    <location>
        <begin position="623"/>
        <end position="632"/>
    </location>
</feature>
<dbReference type="PANTHER" id="PTHR31707">
    <property type="entry name" value="PECTINESTERASE"/>
    <property type="match status" value="1"/>
</dbReference>
<dbReference type="Proteomes" id="UP001371456">
    <property type="component" value="Unassembled WGS sequence"/>
</dbReference>
<dbReference type="GO" id="GO:0045490">
    <property type="term" value="P:pectin catabolic process"/>
    <property type="evidence" value="ECO:0007669"/>
    <property type="project" value="UniProtKB-UniRule"/>
</dbReference>
<keyword evidence="9 17" id="KW-0378">Hydrolase</keyword>
<keyword evidence="7" id="KW-0964">Secreted</keyword>
<dbReference type="InterPro" id="IPR011050">
    <property type="entry name" value="Pectin_lyase_fold/virulence"/>
</dbReference>
<dbReference type="AlphaFoldDB" id="A0AAN8YRJ8"/>
<evidence type="ECO:0000256" key="8">
    <source>
        <dbReference type="ARBA" id="ARBA00022729"/>
    </source>
</evidence>
<gene>
    <name evidence="21" type="ORF">RDI58_002820</name>
</gene>
<feature type="compositionally biased region" description="Polar residues" evidence="18">
    <location>
        <begin position="668"/>
        <end position="691"/>
    </location>
</feature>
<keyword evidence="19" id="KW-0812">Transmembrane</keyword>
<keyword evidence="8" id="KW-0732">Signal</keyword>
<evidence type="ECO:0000256" key="9">
    <source>
        <dbReference type="ARBA" id="ARBA00022801"/>
    </source>
</evidence>
<dbReference type="FunFam" id="1.20.140.40:FF:000001">
    <property type="entry name" value="Pectinesterase"/>
    <property type="match status" value="1"/>
</dbReference>
<dbReference type="GO" id="GO:0030599">
    <property type="term" value="F:pectinesterase activity"/>
    <property type="evidence" value="ECO:0007669"/>
    <property type="project" value="UniProtKB-UniRule"/>
</dbReference>
<dbReference type="EC" id="3.1.1.11" evidence="5 17"/>
<dbReference type="GO" id="GO:0042545">
    <property type="term" value="P:cell wall modification"/>
    <property type="evidence" value="ECO:0007669"/>
    <property type="project" value="UniProtKB-UniRule"/>
</dbReference>
<keyword evidence="22" id="KW-1185">Reference proteome</keyword>
<dbReference type="Gene3D" id="2.160.20.10">
    <property type="entry name" value="Single-stranded right-handed beta-helix, Pectin lyase-like"/>
    <property type="match status" value="1"/>
</dbReference>
<evidence type="ECO:0000256" key="3">
    <source>
        <dbReference type="ARBA" id="ARBA00006027"/>
    </source>
</evidence>
<evidence type="ECO:0000256" key="11">
    <source>
        <dbReference type="ARBA" id="ARBA00023157"/>
    </source>
</evidence>
<evidence type="ECO:0000313" key="21">
    <source>
        <dbReference type="EMBL" id="KAK6805036.1"/>
    </source>
</evidence>
<comment type="caution">
    <text evidence="21">The sequence shown here is derived from an EMBL/GenBank/DDBJ whole genome shotgun (WGS) entry which is preliminary data.</text>
</comment>
<keyword evidence="19" id="KW-0472">Membrane</keyword>
<dbReference type="EMBL" id="JBANQN010000001">
    <property type="protein sequence ID" value="KAK6805036.1"/>
    <property type="molecule type" value="Genomic_DNA"/>
</dbReference>
<dbReference type="InterPro" id="IPR012334">
    <property type="entry name" value="Pectin_lyas_fold"/>
</dbReference>
<dbReference type="NCBIfam" id="TIGR01614">
    <property type="entry name" value="PME_inhib"/>
    <property type="match status" value="1"/>
</dbReference>
<feature type="transmembrane region" description="Helical" evidence="19">
    <location>
        <begin position="12"/>
        <end position="33"/>
    </location>
</feature>
<evidence type="ECO:0000256" key="2">
    <source>
        <dbReference type="ARBA" id="ARBA00005184"/>
    </source>
</evidence>
<evidence type="ECO:0000256" key="15">
    <source>
        <dbReference type="ARBA" id="ARBA00057335"/>
    </source>
</evidence>
<evidence type="ECO:0000256" key="12">
    <source>
        <dbReference type="ARBA" id="ARBA00023180"/>
    </source>
</evidence>
<dbReference type="CDD" id="cd15798">
    <property type="entry name" value="PMEI-like_3"/>
    <property type="match status" value="1"/>
</dbReference>
<evidence type="ECO:0000313" key="22">
    <source>
        <dbReference type="Proteomes" id="UP001371456"/>
    </source>
</evidence>
<comment type="similarity">
    <text evidence="4">In the C-terminal section; belongs to the pectinesterase family.</text>
</comment>
<keyword evidence="12" id="KW-0325">Glycoprotein</keyword>
<reference evidence="21 22" key="1">
    <citation type="submission" date="2024-02" db="EMBL/GenBank/DDBJ databases">
        <title>de novo genome assembly of Solanum bulbocastanum strain 11H21.</title>
        <authorList>
            <person name="Hosaka A.J."/>
        </authorList>
    </citation>
    <scope>NUCLEOTIDE SEQUENCE [LARGE SCALE GENOMIC DNA]</scope>
    <source>
        <tissue evidence="21">Young leaves</tissue>
    </source>
</reference>
<dbReference type="Gene3D" id="1.20.140.40">
    <property type="entry name" value="Invertase/pectin methylesterase inhibitor family protein"/>
    <property type="match status" value="1"/>
</dbReference>
<dbReference type="InterPro" id="IPR035513">
    <property type="entry name" value="Invertase/methylesterase_inhib"/>
</dbReference>
<dbReference type="GO" id="GO:0004857">
    <property type="term" value="F:enzyme inhibitor activity"/>
    <property type="evidence" value="ECO:0007669"/>
    <property type="project" value="InterPro"/>
</dbReference>
<evidence type="ECO:0000256" key="1">
    <source>
        <dbReference type="ARBA" id="ARBA00004191"/>
    </source>
</evidence>
<evidence type="ECO:0000256" key="14">
    <source>
        <dbReference type="ARBA" id="ARBA00047928"/>
    </source>
</evidence>
<dbReference type="Pfam" id="PF01095">
    <property type="entry name" value="Pectinesterase"/>
    <property type="match status" value="1"/>
</dbReference>
<evidence type="ECO:0000256" key="6">
    <source>
        <dbReference type="ARBA" id="ARBA00022512"/>
    </source>
</evidence>
<evidence type="ECO:0000256" key="17">
    <source>
        <dbReference type="RuleBase" id="RU000589"/>
    </source>
</evidence>
<dbReference type="PROSITE" id="PS00503">
    <property type="entry name" value="PECTINESTERASE_2"/>
    <property type="match status" value="1"/>
</dbReference>
<keyword evidence="11" id="KW-1015">Disulfide bond</keyword>
<organism evidence="21 22">
    <name type="scientific">Solanum bulbocastanum</name>
    <name type="common">Wild potato</name>
    <dbReference type="NCBI Taxonomy" id="147425"/>
    <lineage>
        <taxon>Eukaryota</taxon>
        <taxon>Viridiplantae</taxon>
        <taxon>Streptophyta</taxon>
        <taxon>Embryophyta</taxon>
        <taxon>Tracheophyta</taxon>
        <taxon>Spermatophyta</taxon>
        <taxon>Magnoliopsida</taxon>
        <taxon>eudicotyledons</taxon>
        <taxon>Gunneridae</taxon>
        <taxon>Pentapetalae</taxon>
        <taxon>asterids</taxon>
        <taxon>lamiids</taxon>
        <taxon>Solanales</taxon>
        <taxon>Solanaceae</taxon>
        <taxon>Solanoideae</taxon>
        <taxon>Solaneae</taxon>
        <taxon>Solanum</taxon>
    </lineage>
</organism>
<keyword evidence="6" id="KW-0134">Cell wall</keyword>
<evidence type="ECO:0000256" key="18">
    <source>
        <dbReference type="SAM" id="MobiDB-lite"/>
    </source>
</evidence>
<comment type="catalytic activity">
    <reaction evidence="14 17">
        <text>[(1-&gt;4)-alpha-D-galacturonosyl methyl ester](n) + n H2O = [(1-&gt;4)-alpha-D-galacturonosyl](n) + n methanol + n H(+)</text>
        <dbReference type="Rhea" id="RHEA:22380"/>
        <dbReference type="Rhea" id="RHEA-COMP:14570"/>
        <dbReference type="Rhea" id="RHEA-COMP:14573"/>
        <dbReference type="ChEBI" id="CHEBI:15377"/>
        <dbReference type="ChEBI" id="CHEBI:15378"/>
        <dbReference type="ChEBI" id="CHEBI:17790"/>
        <dbReference type="ChEBI" id="CHEBI:140522"/>
        <dbReference type="ChEBI" id="CHEBI:140523"/>
        <dbReference type="EC" id="3.1.1.11"/>
    </reaction>
</comment>
<dbReference type="SUPFAM" id="SSF51126">
    <property type="entry name" value="Pectin lyase-like"/>
    <property type="match status" value="1"/>
</dbReference>
<evidence type="ECO:0000256" key="10">
    <source>
        <dbReference type="ARBA" id="ARBA00023085"/>
    </source>
</evidence>
<feature type="compositionally biased region" description="Low complexity" evidence="18">
    <location>
        <begin position="595"/>
        <end position="616"/>
    </location>
</feature>
<dbReference type="InterPro" id="IPR033131">
    <property type="entry name" value="Pectinesterase_Asp_AS"/>
</dbReference>
<evidence type="ECO:0000256" key="16">
    <source>
        <dbReference type="PROSITE-ProRule" id="PRU10040"/>
    </source>
</evidence>
<comment type="subcellular location">
    <subcellularLocation>
        <location evidence="1">Secreted</location>
        <location evidence="1">Cell wall</location>
    </subcellularLocation>
</comment>
<accession>A0AAN8YRJ8</accession>
<dbReference type="SUPFAM" id="SSF101148">
    <property type="entry name" value="Plant invertase/pectin methylesterase inhibitor"/>
    <property type="match status" value="1"/>
</dbReference>
<dbReference type="Pfam" id="PF04043">
    <property type="entry name" value="PMEI"/>
    <property type="match status" value="1"/>
</dbReference>
<evidence type="ECO:0000256" key="4">
    <source>
        <dbReference type="ARBA" id="ARBA00007786"/>
    </source>
</evidence>
<sequence length="691" mass="76008">MAGNNRKRNFTIIGVCSLILVAMVVAVVVTMNWNDKEAEAEDVTSTRKAIESICQTTQYQTTCVESLEATGECSSDPKDLIQKSFQVTIKKIKEAIDNSTFMQKLEKDPRAKMALENCEMLGLQAVNDLNRTHLKFESFEFNDLSHWIADLKIWLSGAITYQDTCLDGFEDTTGEAGEKMKKALNVSMQLTSNALSMITEISDVFTSLNAGSNRRRLLFDDTPVLGHGIELLPDWIDVGRRRLLAVNMSKEIKPDVVVAKDGSGKYKFINDALKHIPEHRNQTYVLYIKEGVYNEKVEILSTMSNLVIIGDGPTKTRITGNQSFKDGIPTYQTSTVAVMGDYFVAKDIGFENTAGPDKHQALALRVAADKSIFYNCHVDGHQDTLCAHTYRQFYRDCTIRGTIDFVFGDAAAVFQNCTLAVRKPMKEQHCIVTAQGRTDARQPTGLVFQNCSIVADESYNEVKGEVKTYLGRPWKQYSRTVIMESNIDDLIQPEGWLEWNKTFAFETLFYTEFNNKGSGSSKTDRVSWSGVKELPIERVQRFTASSFIDADLWIPSTGVPYTSGFFLSPPQSDSSIVYSPVDAQEYKDIASEDGVAAPVSAPAESPTESSADAPSTESVADAPESESSEESPSESPAESQSQSPAESPSTSPPESPAADTDEYKATAQAPSSAESPSGQIWLQGSGSDGSS</sequence>
<dbReference type="FunFam" id="2.160.20.10:FF:000001">
    <property type="entry name" value="Pectinesterase"/>
    <property type="match status" value="1"/>
</dbReference>
<keyword evidence="13" id="KW-0961">Cell wall biogenesis/degradation</keyword>
<comment type="function">
    <text evidence="15">Acts in the modification of cell walls via demethylesterification of cell wall pectin.</text>
</comment>
<name>A0AAN8YRJ8_SOLBU</name>
<feature type="active site" evidence="16">
    <location>
        <position position="404"/>
    </location>
</feature>
<proteinExistence type="inferred from homology"/>
<dbReference type="InterPro" id="IPR006501">
    <property type="entry name" value="Pectinesterase_inhib_dom"/>
</dbReference>
<feature type="region of interest" description="Disordered" evidence="18">
    <location>
        <begin position="595"/>
        <end position="691"/>
    </location>
</feature>
<evidence type="ECO:0000256" key="7">
    <source>
        <dbReference type="ARBA" id="ARBA00022525"/>
    </source>
</evidence>
<comment type="pathway">
    <text evidence="2 17">Glycan metabolism; pectin degradation; 2-dehydro-3-deoxy-D-gluconate from pectin: step 1/5.</text>
</comment>